<dbReference type="InterPro" id="IPR038220">
    <property type="entry name" value="PHOX_C_sf"/>
</dbReference>
<keyword evidence="8" id="KW-0503">Monooxygenase</keyword>
<dbReference type="SUPFAM" id="SSF54373">
    <property type="entry name" value="FAD-linked reductases, C-terminal domain"/>
    <property type="match status" value="1"/>
</dbReference>
<dbReference type="InterPro" id="IPR012941">
    <property type="entry name" value="Phe_hydrox_C_dim_dom"/>
</dbReference>
<protein>
    <submittedName>
        <fullName evidence="8">Phenol 2-monooxygenase</fullName>
        <ecNumber evidence="8">1.14.13.7</ecNumber>
    </submittedName>
</protein>
<dbReference type="AlphaFoldDB" id="A0A7W3JVF1"/>
<dbReference type="Gene3D" id="3.50.50.60">
    <property type="entry name" value="FAD/NAD(P)-binding domain"/>
    <property type="match status" value="1"/>
</dbReference>
<dbReference type="CDD" id="cd02979">
    <property type="entry name" value="PHOX_C"/>
    <property type="match status" value="1"/>
</dbReference>
<dbReference type="EMBL" id="JACGWU010000010">
    <property type="protein sequence ID" value="MBA8830006.1"/>
    <property type="molecule type" value="Genomic_DNA"/>
</dbReference>
<accession>A0A7W3JVF1</accession>
<dbReference type="Pfam" id="PF01494">
    <property type="entry name" value="FAD_binding_3"/>
    <property type="match status" value="1"/>
</dbReference>
<dbReference type="InterPro" id="IPR036249">
    <property type="entry name" value="Thioredoxin-like_sf"/>
</dbReference>
<comment type="similarity">
    <text evidence="2">Belongs to the PheA/TfdB FAD monooxygenase family.</text>
</comment>
<dbReference type="InterPro" id="IPR050641">
    <property type="entry name" value="RIFMO-like"/>
</dbReference>
<proteinExistence type="inferred from homology"/>
<evidence type="ECO:0000259" key="7">
    <source>
        <dbReference type="Pfam" id="PF07976"/>
    </source>
</evidence>
<dbReference type="NCBIfam" id="NF006144">
    <property type="entry name" value="PRK08294.1"/>
    <property type="match status" value="1"/>
</dbReference>
<dbReference type="SUPFAM" id="SSF52833">
    <property type="entry name" value="Thioredoxin-like"/>
    <property type="match status" value="1"/>
</dbReference>
<evidence type="ECO:0000256" key="1">
    <source>
        <dbReference type="ARBA" id="ARBA00001974"/>
    </source>
</evidence>
<keyword evidence="5 8" id="KW-0560">Oxidoreductase</keyword>
<sequence length="626" mass="68712">MQFYLEGYRPGDPELVPASEDAYIPGAPFPDEVDVLIVGTGPAGCVLAAQLTAFSDIRTRIVERREGRLQRGQADGVACRTVEMFQAFGLATKMLAEAYSVNESVFWSPDVGDSSHIIRTGRVHDTEDGLSEMPHVIVNQARLQDFLLEKMQKSPSRLEPDYGVEFVALEIDPTSEHPVLVTLRRDNEEFQVRATYVVGCDGARSAVRSAIGRELHGDVANHAWGVLDVLGLSDFPDWRMKAFIQSAHAGNLLLIPREGGNMVRLYVDLGEVTGRDDLKQITVEQVIATAQRVLLPFVLDVREVAWFSVYEIGQRLTDKFDDVPLEDIGSRIPQVFVAGDACHTHSAKAGQGMNVSMQDGFNLGWKLGAVLDGRSGPALLHTYSAERQAIAQGLIDFDKEWSTQMAQPPRDLGLPERGGIERGELQAAFVESGRYTAGLATQYTPSVITADSEHQTLATGFPLGMRFHSAPVVRIGDAKPVQLGHTHEADGRWRLYAFVDSEGSRAATLFDHLQNVVLPRFTPSAADPDAVLDVRAVFPQGHRELNLIDLHRVLRPQKGTLGLRDYEKAFAIDLHGGDIYKARGIDPMVGALVIVRPDQYVAHVLPLDAVDELDAFLGGCLLRATN</sequence>
<dbReference type="PRINTS" id="PR00420">
    <property type="entry name" value="RNGMNOXGNASE"/>
</dbReference>
<keyword evidence="3" id="KW-0285">Flavoprotein</keyword>
<evidence type="ECO:0000313" key="8">
    <source>
        <dbReference type="EMBL" id="MBA8830006.1"/>
    </source>
</evidence>
<dbReference type="RefSeq" id="WP_182485421.1">
    <property type="nucleotide sequence ID" value="NZ_JACGWU010000010.1"/>
</dbReference>
<dbReference type="GO" id="GO:0018662">
    <property type="term" value="F:phenol 2-monooxygenase activity"/>
    <property type="evidence" value="ECO:0007669"/>
    <property type="project" value="UniProtKB-EC"/>
</dbReference>
<keyword evidence="4" id="KW-0274">FAD</keyword>
<dbReference type="InterPro" id="IPR002938">
    <property type="entry name" value="FAD-bd"/>
</dbReference>
<dbReference type="GO" id="GO:0071949">
    <property type="term" value="F:FAD binding"/>
    <property type="evidence" value="ECO:0007669"/>
    <property type="project" value="InterPro"/>
</dbReference>
<organism evidence="8 9">
    <name type="scientific">Alpinimonas psychrophila</name>
    <dbReference type="NCBI Taxonomy" id="748908"/>
    <lineage>
        <taxon>Bacteria</taxon>
        <taxon>Bacillati</taxon>
        <taxon>Actinomycetota</taxon>
        <taxon>Actinomycetes</taxon>
        <taxon>Micrococcales</taxon>
        <taxon>Microbacteriaceae</taxon>
        <taxon>Alpinimonas</taxon>
    </lineage>
</organism>
<reference evidence="8 9" key="1">
    <citation type="submission" date="2020-07" db="EMBL/GenBank/DDBJ databases">
        <title>Sequencing the genomes of 1000 actinobacteria strains.</title>
        <authorList>
            <person name="Klenk H.-P."/>
        </authorList>
    </citation>
    <scope>NUCLEOTIDE SEQUENCE [LARGE SCALE GENOMIC DNA]</scope>
    <source>
        <strain evidence="8 9">DSM 23737</strain>
    </source>
</reference>
<evidence type="ECO:0000256" key="4">
    <source>
        <dbReference type="ARBA" id="ARBA00022827"/>
    </source>
</evidence>
<dbReference type="SUPFAM" id="SSF51905">
    <property type="entry name" value="FAD/NAD(P)-binding domain"/>
    <property type="match status" value="1"/>
</dbReference>
<evidence type="ECO:0000259" key="6">
    <source>
        <dbReference type="Pfam" id="PF01494"/>
    </source>
</evidence>
<evidence type="ECO:0000256" key="5">
    <source>
        <dbReference type="ARBA" id="ARBA00023002"/>
    </source>
</evidence>
<feature type="domain" description="Phenol hydroxylase-like C-terminal dimerisation" evidence="7">
    <location>
        <begin position="441"/>
        <end position="623"/>
    </location>
</feature>
<dbReference type="PANTHER" id="PTHR43004">
    <property type="entry name" value="TRK SYSTEM POTASSIUM UPTAKE PROTEIN"/>
    <property type="match status" value="1"/>
</dbReference>
<comment type="caution">
    <text evidence="8">The sequence shown here is derived from an EMBL/GenBank/DDBJ whole genome shotgun (WGS) entry which is preliminary data.</text>
</comment>
<dbReference type="PANTHER" id="PTHR43004:SF19">
    <property type="entry name" value="BINDING MONOOXYGENASE, PUTATIVE (JCVI)-RELATED"/>
    <property type="match status" value="1"/>
</dbReference>
<feature type="domain" description="FAD-binding" evidence="6">
    <location>
        <begin position="32"/>
        <end position="397"/>
    </location>
</feature>
<dbReference type="Gene3D" id="3.40.30.20">
    <property type="match status" value="1"/>
</dbReference>
<dbReference type="EC" id="1.14.13.7" evidence="8"/>
<dbReference type="Pfam" id="PF07976">
    <property type="entry name" value="Phe_hydrox_dim"/>
    <property type="match status" value="1"/>
</dbReference>
<comment type="cofactor">
    <cofactor evidence="1">
        <name>FAD</name>
        <dbReference type="ChEBI" id="CHEBI:57692"/>
    </cofactor>
</comment>
<name>A0A7W3JVF1_9MICO</name>
<keyword evidence="9" id="KW-1185">Reference proteome</keyword>
<dbReference type="Proteomes" id="UP000524237">
    <property type="component" value="Unassembled WGS sequence"/>
</dbReference>
<dbReference type="Gene3D" id="3.30.9.10">
    <property type="entry name" value="D-Amino Acid Oxidase, subunit A, domain 2"/>
    <property type="match status" value="1"/>
</dbReference>
<evidence type="ECO:0000256" key="3">
    <source>
        <dbReference type="ARBA" id="ARBA00022630"/>
    </source>
</evidence>
<evidence type="ECO:0000313" key="9">
    <source>
        <dbReference type="Proteomes" id="UP000524237"/>
    </source>
</evidence>
<gene>
    <name evidence="8" type="ORF">FB555_002133</name>
</gene>
<dbReference type="InterPro" id="IPR036188">
    <property type="entry name" value="FAD/NAD-bd_sf"/>
</dbReference>
<evidence type="ECO:0000256" key="2">
    <source>
        <dbReference type="ARBA" id="ARBA00007801"/>
    </source>
</evidence>